<dbReference type="WBParaSite" id="EVEC_0000795101-mRNA-1">
    <property type="protein sequence ID" value="EVEC_0000795101-mRNA-1"/>
    <property type="gene ID" value="EVEC_0000795101"/>
</dbReference>
<keyword evidence="1" id="KW-0732">Signal</keyword>
<evidence type="ECO:0000313" key="2">
    <source>
        <dbReference type="EMBL" id="VDD92684.1"/>
    </source>
</evidence>
<dbReference type="AlphaFoldDB" id="A0A0N4VBN7"/>
<proteinExistence type="predicted"/>
<evidence type="ECO:0000256" key="1">
    <source>
        <dbReference type="SAM" id="SignalP"/>
    </source>
</evidence>
<reference evidence="4" key="1">
    <citation type="submission" date="2017-02" db="UniProtKB">
        <authorList>
            <consortium name="WormBaseParasite"/>
        </authorList>
    </citation>
    <scope>IDENTIFICATION</scope>
</reference>
<evidence type="ECO:0000313" key="4">
    <source>
        <dbReference type="WBParaSite" id="EVEC_0000795101-mRNA-1"/>
    </source>
</evidence>
<sequence>MFLARIVTVPFLCFNCFYCASYAHYLAPGIRQHLASHTDVFHWPKASSPNCSNLPADNRSIESQTCTKHHLCVTISPNIRSKLNNCISRNKHFCTSGTVMLLSFRCHLVSSTRELPMDYIVCVCEGNYCNNQKQHPFIRPKSLYTVLTNGLSFKFLKSYSLENQLIDGLS</sequence>
<keyword evidence="3" id="KW-1185">Reference proteome</keyword>
<name>A0A0N4VBN7_ENTVE</name>
<feature type="chain" id="PRO_5043122790" evidence="1">
    <location>
        <begin position="24"/>
        <end position="170"/>
    </location>
</feature>
<dbReference type="Proteomes" id="UP000274131">
    <property type="component" value="Unassembled WGS sequence"/>
</dbReference>
<feature type="signal peptide" evidence="1">
    <location>
        <begin position="1"/>
        <end position="23"/>
    </location>
</feature>
<dbReference type="EMBL" id="UXUI01008921">
    <property type="protein sequence ID" value="VDD92684.1"/>
    <property type="molecule type" value="Genomic_DNA"/>
</dbReference>
<gene>
    <name evidence="2" type="ORF">EVEC_LOCUS7435</name>
</gene>
<dbReference type="OrthoDB" id="5858637at2759"/>
<evidence type="ECO:0000313" key="3">
    <source>
        <dbReference type="Proteomes" id="UP000274131"/>
    </source>
</evidence>
<accession>A0A0N4VBN7</accession>
<dbReference type="STRING" id="51028.A0A0N4VBN7"/>
<organism evidence="4">
    <name type="scientific">Enterobius vermicularis</name>
    <name type="common">Human pinworm</name>
    <dbReference type="NCBI Taxonomy" id="51028"/>
    <lineage>
        <taxon>Eukaryota</taxon>
        <taxon>Metazoa</taxon>
        <taxon>Ecdysozoa</taxon>
        <taxon>Nematoda</taxon>
        <taxon>Chromadorea</taxon>
        <taxon>Rhabditida</taxon>
        <taxon>Spirurina</taxon>
        <taxon>Oxyuridomorpha</taxon>
        <taxon>Oxyuroidea</taxon>
        <taxon>Oxyuridae</taxon>
        <taxon>Enterobius</taxon>
    </lineage>
</organism>
<reference evidence="2 3" key="2">
    <citation type="submission" date="2018-10" db="EMBL/GenBank/DDBJ databases">
        <authorList>
            <consortium name="Pathogen Informatics"/>
        </authorList>
    </citation>
    <scope>NUCLEOTIDE SEQUENCE [LARGE SCALE GENOMIC DNA]</scope>
</reference>
<protein>
    <submittedName>
        <fullName evidence="4">Activin_recp domain-containing protein</fullName>
    </submittedName>
</protein>